<keyword evidence="3" id="KW-1185">Reference proteome</keyword>
<dbReference type="Proteomes" id="UP000319627">
    <property type="component" value="Unassembled WGS sequence"/>
</dbReference>
<keyword evidence="1" id="KW-0732">Signal</keyword>
<accession>A0A562I0N8</accession>
<proteinExistence type="predicted"/>
<dbReference type="AlphaFoldDB" id="A0A562I0N8"/>
<comment type="caution">
    <text evidence="2">The sequence shown here is derived from an EMBL/GenBank/DDBJ whole genome shotgun (WGS) entry which is preliminary data.</text>
</comment>
<evidence type="ECO:0000256" key="1">
    <source>
        <dbReference type="SAM" id="SignalP"/>
    </source>
</evidence>
<dbReference type="RefSeq" id="WP_144571960.1">
    <property type="nucleotide sequence ID" value="NZ_VLKG01000008.1"/>
</dbReference>
<reference evidence="2 3" key="1">
    <citation type="submission" date="2019-07" db="EMBL/GenBank/DDBJ databases">
        <title>Genomic Encyclopedia of Type Strains, Phase I: the one thousand microbial genomes (KMG-I) project.</title>
        <authorList>
            <person name="Kyrpides N."/>
        </authorList>
    </citation>
    <scope>NUCLEOTIDE SEQUENCE [LARGE SCALE GENOMIC DNA]</scope>
    <source>
        <strain evidence="2 3">DSM 375</strain>
    </source>
</reference>
<sequence length="129" mass="13798">MNLKALSLVIASFVFSPSLLAAGNHAHEHAHQALHGGIVVEEKDMDYELVAKADVVQLYLSDHGKPVAVEGLTAKLTLLSGNERQEVELKPAGDRLEAQGQFNVASNTKVIAVVSGMNKKVSTARFVLP</sequence>
<name>A0A562I0N8_9GAMM</name>
<protein>
    <submittedName>
        <fullName evidence="2">Uncharacterized protein</fullName>
    </submittedName>
</protein>
<evidence type="ECO:0000313" key="2">
    <source>
        <dbReference type="EMBL" id="TWH64590.1"/>
    </source>
</evidence>
<feature type="chain" id="PRO_5021999588" evidence="1">
    <location>
        <begin position="22"/>
        <end position="129"/>
    </location>
</feature>
<organism evidence="2 3">
    <name type="scientific">Azomonas agilis</name>
    <dbReference type="NCBI Taxonomy" id="116849"/>
    <lineage>
        <taxon>Bacteria</taxon>
        <taxon>Pseudomonadati</taxon>
        <taxon>Pseudomonadota</taxon>
        <taxon>Gammaproteobacteria</taxon>
        <taxon>Pseudomonadales</taxon>
        <taxon>Pseudomonadaceae</taxon>
        <taxon>Azomonas</taxon>
    </lineage>
</organism>
<feature type="signal peptide" evidence="1">
    <location>
        <begin position="1"/>
        <end position="21"/>
    </location>
</feature>
<evidence type="ECO:0000313" key="3">
    <source>
        <dbReference type="Proteomes" id="UP000319627"/>
    </source>
</evidence>
<gene>
    <name evidence="2" type="ORF">LX59_02260</name>
</gene>
<dbReference type="EMBL" id="VLKG01000008">
    <property type="protein sequence ID" value="TWH64590.1"/>
    <property type="molecule type" value="Genomic_DNA"/>
</dbReference>
<dbReference type="OrthoDB" id="8592387at2"/>